<accession>A0AAD7A742</accession>
<protein>
    <submittedName>
        <fullName evidence="2">Uncharacterized protein</fullName>
    </submittedName>
</protein>
<evidence type="ECO:0000313" key="2">
    <source>
        <dbReference type="EMBL" id="KAJ7350923.1"/>
    </source>
</evidence>
<gene>
    <name evidence="2" type="ORF">DFH08DRAFT_119007</name>
</gene>
<name>A0AAD7A742_9AGAR</name>
<comment type="caution">
    <text evidence="2">The sequence shown here is derived from an EMBL/GenBank/DDBJ whole genome shotgun (WGS) entry which is preliminary data.</text>
</comment>
<dbReference type="Proteomes" id="UP001218218">
    <property type="component" value="Unassembled WGS sequence"/>
</dbReference>
<keyword evidence="3" id="KW-1185">Reference proteome</keyword>
<sequence>MIPSNVLFSPPVRVWNLRLLLLETIGVSTFLVITFPFHALDGRESLFYLPWEILFSTFGFILLHHGALYVLASLPSQSLILDFQRSRLARFWPRHH</sequence>
<reference evidence="2" key="1">
    <citation type="submission" date="2023-03" db="EMBL/GenBank/DDBJ databases">
        <title>Massive genome expansion in bonnet fungi (Mycena s.s.) driven by repeated elements and novel gene families across ecological guilds.</title>
        <authorList>
            <consortium name="Lawrence Berkeley National Laboratory"/>
            <person name="Harder C.B."/>
            <person name="Miyauchi S."/>
            <person name="Viragh M."/>
            <person name="Kuo A."/>
            <person name="Thoen E."/>
            <person name="Andreopoulos B."/>
            <person name="Lu D."/>
            <person name="Skrede I."/>
            <person name="Drula E."/>
            <person name="Henrissat B."/>
            <person name="Morin E."/>
            <person name="Kohler A."/>
            <person name="Barry K."/>
            <person name="LaButti K."/>
            <person name="Morin E."/>
            <person name="Salamov A."/>
            <person name="Lipzen A."/>
            <person name="Mereny Z."/>
            <person name="Hegedus B."/>
            <person name="Baldrian P."/>
            <person name="Stursova M."/>
            <person name="Weitz H."/>
            <person name="Taylor A."/>
            <person name="Grigoriev I.V."/>
            <person name="Nagy L.G."/>
            <person name="Martin F."/>
            <person name="Kauserud H."/>
        </authorList>
    </citation>
    <scope>NUCLEOTIDE SEQUENCE</scope>
    <source>
        <strain evidence="2">CBHHK002</strain>
    </source>
</reference>
<dbReference type="AlphaFoldDB" id="A0AAD7A742"/>
<evidence type="ECO:0000313" key="3">
    <source>
        <dbReference type="Proteomes" id="UP001218218"/>
    </source>
</evidence>
<feature type="transmembrane region" description="Helical" evidence="1">
    <location>
        <begin position="20"/>
        <end position="40"/>
    </location>
</feature>
<feature type="transmembrane region" description="Helical" evidence="1">
    <location>
        <begin position="52"/>
        <end position="72"/>
    </location>
</feature>
<organism evidence="2 3">
    <name type="scientific">Mycena albidolilacea</name>
    <dbReference type="NCBI Taxonomy" id="1033008"/>
    <lineage>
        <taxon>Eukaryota</taxon>
        <taxon>Fungi</taxon>
        <taxon>Dikarya</taxon>
        <taxon>Basidiomycota</taxon>
        <taxon>Agaricomycotina</taxon>
        <taxon>Agaricomycetes</taxon>
        <taxon>Agaricomycetidae</taxon>
        <taxon>Agaricales</taxon>
        <taxon>Marasmiineae</taxon>
        <taxon>Mycenaceae</taxon>
        <taxon>Mycena</taxon>
    </lineage>
</organism>
<dbReference type="EMBL" id="JARIHO010000014">
    <property type="protein sequence ID" value="KAJ7350923.1"/>
    <property type="molecule type" value="Genomic_DNA"/>
</dbReference>
<proteinExistence type="predicted"/>
<keyword evidence="1" id="KW-1133">Transmembrane helix</keyword>
<evidence type="ECO:0000256" key="1">
    <source>
        <dbReference type="SAM" id="Phobius"/>
    </source>
</evidence>
<keyword evidence="1" id="KW-0812">Transmembrane</keyword>
<keyword evidence="1" id="KW-0472">Membrane</keyword>